<dbReference type="EMBL" id="BMAO01034707">
    <property type="protein sequence ID" value="GFQ98367.1"/>
    <property type="molecule type" value="Genomic_DNA"/>
</dbReference>
<sequence>MSAEPKDVILPFSGDEHGIEIFFPSRFSLPYQKLRKSLNIGVRSVGNGIRERGRMVIYQPEEQKSVFIGRKKLGQ</sequence>
<dbReference type="AlphaFoldDB" id="A0A8X6G8N9"/>
<keyword evidence="2" id="KW-1185">Reference proteome</keyword>
<organism evidence="1 2">
    <name type="scientific">Trichonephila clavata</name>
    <name type="common">Joro spider</name>
    <name type="synonym">Nephila clavata</name>
    <dbReference type="NCBI Taxonomy" id="2740835"/>
    <lineage>
        <taxon>Eukaryota</taxon>
        <taxon>Metazoa</taxon>
        <taxon>Ecdysozoa</taxon>
        <taxon>Arthropoda</taxon>
        <taxon>Chelicerata</taxon>
        <taxon>Arachnida</taxon>
        <taxon>Araneae</taxon>
        <taxon>Araneomorphae</taxon>
        <taxon>Entelegynae</taxon>
        <taxon>Araneoidea</taxon>
        <taxon>Nephilidae</taxon>
        <taxon>Trichonephila</taxon>
    </lineage>
</organism>
<dbReference type="Proteomes" id="UP000887116">
    <property type="component" value="Unassembled WGS sequence"/>
</dbReference>
<evidence type="ECO:0000313" key="2">
    <source>
        <dbReference type="Proteomes" id="UP000887116"/>
    </source>
</evidence>
<comment type="caution">
    <text evidence="1">The sequence shown here is derived from an EMBL/GenBank/DDBJ whole genome shotgun (WGS) entry which is preliminary data.</text>
</comment>
<name>A0A8X6G8N9_TRICU</name>
<reference evidence="1" key="1">
    <citation type="submission" date="2020-07" db="EMBL/GenBank/DDBJ databases">
        <title>Multicomponent nature underlies the extraordinary mechanical properties of spider dragline silk.</title>
        <authorList>
            <person name="Kono N."/>
            <person name="Nakamura H."/>
            <person name="Mori M."/>
            <person name="Yoshida Y."/>
            <person name="Ohtoshi R."/>
            <person name="Malay A.D."/>
            <person name="Moran D.A.P."/>
            <person name="Tomita M."/>
            <person name="Numata K."/>
            <person name="Arakawa K."/>
        </authorList>
    </citation>
    <scope>NUCLEOTIDE SEQUENCE</scope>
</reference>
<protein>
    <submittedName>
        <fullName evidence="1">Uncharacterized protein</fullName>
    </submittedName>
</protein>
<gene>
    <name evidence="1" type="ORF">TNCT_625141</name>
</gene>
<evidence type="ECO:0000313" key="1">
    <source>
        <dbReference type="EMBL" id="GFQ98367.1"/>
    </source>
</evidence>
<proteinExistence type="predicted"/>
<accession>A0A8X6G8N9</accession>